<organism evidence="2 3">
    <name type="scientific">Pisolithus microcarpus 441</name>
    <dbReference type="NCBI Taxonomy" id="765257"/>
    <lineage>
        <taxon>Eukaryota</taxon>
        <taxon>Fungi</taxon>
        <taxon>Dikarya</taxon>
        <taxon>Basidiomycota</taxon>
        <taxon>Agaricomycotina</taxon>
        <taxon>Agaricomycetes</taxon>
        <taxon>Agaricomycetidae</taxon>
        <taxon>Boletales</taxon>
        <taxon>Sclerodermatineae</taxon>
        <taxon>Pisolithaceae</taxon>
        <taxon>Pisolithus</taxon>
    </lineage>
</organism>
<feature type="non-terminal residue" evidence="2">
    <location>
        <position position="174"/>
    </location>
</feature>
<feature type="non-terminal residue" evidence="2">
    <location>
        <position position="1"/>
    </location>
</feature>
<evidence type="ECO:0000313" key="3">
    <source>
        <dbReference type="Proteomes" id="UP000054018"/>
    </source>
</evidence>
<evidence type="ECO:0000313" key="2">
    <source>
        <dbReference type="EMBL" id="KIK16413.1"/>
    </source>
</evidence>
<reference evidence="2 3" key="1">
    <citation type="submission" date="2014-04" db="EMBL/GenBank/DDBJ databases">
        <authorList>
            <consortium name="DOE Joint Genome Institute"/>
            <person name="Kuo A."/>
            <person name="Kohler A."/>
            <person name="Costa M.D."/>
            <person name="Nagy L.G."/>
            <person name="Floudas D."/>
            <person name="Copeland A."/>
            <person name="Barry K.W."/>
            <person name="Cichocki N."/>
            <person name="Veneault-Fourrey C."/>
            <person name="LaButti K."/>
            <person name="Lindquist E.A."/>
            <person name="Lipzen A."/>
            <person name="Lundell T."/>
            <person name="Morin E."/>
            <person name="Murat C."/>
            <person name="Sun H."/>
            <person name="Tunlid A."/>
            <person name="Henrissat B."/>
            <person name="Grigoriev I.V."/>
            <person name="Hibbett D.S."/>
            <person name="Martin F."/>
            <person name="Nordberg H.P."/>
            <person name="Cantor M.N."/>
            <person name="Hua S.X."/>
        </authorList>
    </citation>
    <scope>NUCLEOTIDE SEQUENCE [LARGE SCALE GENOMIC DNA]</scope>
    <source>
        <strain evidence="2 3">441</strain>
    </source>
</reference>
<accession>A0A0C9Z922</accession>
<reference evidence="3" key="2">
    <citation type="submission" date="2015-01" db="EMBL/GenBank/DDBJ databases">
        <title>Evolutionary Origins and Diversification of the Mycorrhizal Mutualists.</title>
        <authorList>
            <consortium name="DOE Joint Genome Institute"/>
            <consortium name="Mycorrhizal Genomics Consortium"/>
            <person name="Kohler A."/>
            <person name="Kuo A."/>
            <person name="Nagy L.G."/>
            <person name="Floudas D."/>
            <person name="Copeland A."/>
            <person name="Barry K.W."/>
            <person name="Cichocki N."/>
            <person name="Veneault-Fourrey C."/>
            <person name="LaButti K."/>
            <person name="Lindquist E.A."/>
            <person name="Lipzen A."/>
            <person name="Lundell T."/>
            <person name="Morin E."/>
            <person name="Murat C."/>
            <person name="Riley R."/>
            <person name="Ohm R."/>
            <person name="Sun H."/>
            <person name="Tunlid A."/>
            <person name="Henrissat B."/>
            <person name="Grigoriev I.V."/>
            <person name="Hibbett D.S."/>
            <person name="Martin F."/>
        </authorList>
    </citation>
    <scope>NUCLEOTIDE SEQUENCE [LARGE SCALE GENOMIC DNA]</scope>
    <source>
        <strain evidence="3">441</strain>
    </source>
</reference>
<sequence length="174" mass="19971">LSRGDPLRTDFLFTDNKVLYTSDTTTYSPASYGRRAKTTITRRDPVGGLLEIGVIEWPADPHDRPRVVIRTRSVEMTKTGLYTSPEKFQAQDGSIYEWQISNYRPQLVPLHAGHNTTYVATFLQRLQGSLRARNRGSSASLFVSPEGIHILDDIIVTFVYFVSQWRDRERHRAR</sequence>
<proteinExistence type="predicted"/>
<dbReference type="InterPro" id="IPR046528">
    <property type="entry name" value="DUF6593"/>
</dbReference>
<dbReference type="OrthoDB" id="3360976at2759"/>
<protein>
    <recommendedName>
        <fullName evidence="1">DUF6593 domain-containing protein</fullName>
    </recommendedName>
</protein>
<dbReference type="HOGENOM" id="CLU_084280_3_0_1"/>
<dbReference type="AlphaFoldDB" id="A0A0C9Z922"/>
<name>A0A0C9Z922_9AGAM</name>
<gene>
    <name evidence="2" type="ORF">PISMIDRAFT_46866</name>
</gene>
<evidence type="ECO:0000259" key="1">
    <source>
        <dbReference type="Pfam" id="PF20236"/>
    </source>
</evidence>
<dbReference type="Pfam" id="PF20236">
    <property type="entry name" value="DUF6593"/>
    <property type="match status" value="1"/>
</dbReference>
<dbReference type="EMBL" id="KN833858">
    <property type="protein sequence ID" value="KIK16413.1"/>
    <property type="molecule type" value="Genomic_DNA"/>
</dbReference>
<dbReference type="Proteomes" id="UP000054018">
    <property type="component" value="Unassembled WGS sequence"/>
</dbReference>
<keyword evidence="3" id="KW-1185">Reference proteome</keyword>
<feature type="domain" description="DUF6593" evidence="1">
    <location>
        <begin position="5"/>
        <end position="167"/>
    </location>
</feature>